<proteinExistence type="predicted"/>
<dbReference type="EMBL" id="CM056742">
    <property type="protein sequence ID" value="KAJ8679614.1"/>
    <property type="molecule type" value="Genomic_DNA"/>
</dbReference>
<gene>
    <name evidence="1" type="ORF">QAD02_015401</name>
</gene>
<accession>A0ACC2P7R5</accession>
<organism evidence="1 2">
    <name type="scientific">Eretmocerus hayati</name>
    <dbReference type="NCBI Taxonomy" id="131215"/>
    <lineage>
        <taxon>Eukaryota</taxon>
        <taxon>Metazoa</taxon>
        <taxon>Ecdysozoa</taxon>
        <taxon>Arthropoda</taxon>
        <taxon>Hexapoda</taxon>
        <taxon>Insecta</taxon>
        <taxon>Pterygota</taxon>
        <taxon>Neoptera</taxon>
        <taxon>Endopterygota</taxon>
        <taxon>Hymenoptera</taxon>
        <taxon>Apocrita</taxon>
        <taxon>Proctotrupomorpha</taxon>
        <taxon>Chalcidoidea</taxon>
        <taxon>Aphelinidae</taxon>
        <taxon>Aphelininae</taxon>
        <taxon>Eretmocerus</taxon>
    </lineage>
</organism>
<evidence type="ECO:0000313" key="1">
    <source>
        <dbReference type="EMBL" id="KAJ8679614.1"/>
    </source>
</evidence>
<evidence type="ECO:0000313" key="2">
    <source>
        <dbReference type="Proteomes" id="UP001239111"/>
    </source>
</evidence>
<dbReference type="Proteomes" id="UP001239111">
    <property type="component" value="Chromosome 2"/>
</dbReference>
<keyword evidence="2" id="KW-1185">Reference proteome</keyword>
<reference evidence="1" key="1">
    <citation type="submission" date="2023-04" db="EMBL/GenBank/DDBJ databases">
        <title>A chromosome-level genome assembly of the parasitoid wasp Eretmocerus hayati.</title>
        <authorList>
            <person name="Zhong Y."/>
            <person name="Liu S."/>
            <person name="Liu Y."/>
        </authorList>
    </citation>
    <scope>NUCLEOTIDE SEQUENCE</scope>
    <source>
        <strain evidence="1">ZJU_SS_LIU_2023</strain>
    </source>
</reference>
<protein>
    <submittedName>
        <fullName evidence="1">Uncharacterized protein</fullName>
    </submittedName>
</protein>
<comment type="caution">
    <text evidence="1">The sequence shown here is derived from an EMBL/GenBank/DDBJ whole genome shotgun (WGS) entry which is preliminary data.</text>
</comment>
<sequence>MDVKMNLGIESTVKTFSDPDSSTKTHTNFHFRPISPSSFIAPSKNNTKTQSTVRSNRKSSDGPCFFFGKGKREPHHNSPKGFNFVFNDISPNAESAEANTEFKIPTPPIFNFKTDGDTAIFKDKSDNSNRLPNFNKYEETRTNLKDEQTNGKVENIDRKNHEESNGKDKIEETISIRTLFNEFRGIVNEFVKERIEYEKRILALEERVEVLEKKCQTKGKHEPNISSVPLVDGMSSMSLNTTTPANFSLGATTFLNAANQSSLSNQSFKSCPRISDSSSIQDSSVLSDDANSPVFEVSAPVNTQNGGPSTLSQQGATNTGDPVGIKDGRIGDSGLSDISATIMKSLKLDDLKEVLESSIRQAIENNISKMESSMRH</sequence>
<name>A0ACC2P7R5_9HYME</name>